<dbReference type="SUPFAM" id="SSF51905">
    <property type="entry name" value="FAD/NAD(P)-binding domain"/>
    <property type="match status" value="1"/>
</dbReference>
<dbReference type="InterPro" id="IPR002938">
    <property type="entry name" value="FAD-bd"/>
</dbReference>
<dbReference type="InterPro" id="IPR000172">
    <property type="entry name" value="GMC_OxRdtase_N"/>
</dbReference>
<dbReference type="Pfam" id="PF01494">
    <property type="entry name" value="FAD_binding_3"/>
    <property type="match status" value="1"/>
</dbReference>
<feature type="domain" description="Glucose-methanol-choline oxidoreductase C-terminal" evidence="8">
    <location>
        <begin position="393"/>
        <end position="519"/>
    </location>
</feature>
<dbReference type="Proteomes" id="UP001596223">
    <property type="component" value="Unassembled WGS sequence"/>
</dbReference>
<dbReference type="RefSeq" id="WP_378609613.1">
    <property type="nucleotide sequence ID" value="NZ_JBHSQN010000016.1"/>
</dbReference>
<dbReference type="Pfam" id="PF05199">
    <property type="entry name" value="GMC_oxred_C"/>
    <property type="match status" value="1"/>
</dbReference>
<proteinExistence type="inferred from homology"/>
<dbReference type="EMBL" id="JBHSQN010000016">
    <property type="protein sequence ID" value="MFC6014306.1"/>
    <property type="molecule type" value="Genomic_DNA"/>
</dbReference>
<feature type="domain" description="FAD-binding" evidence="7">
    <location>
        <begin position="16"/>
        <end position="46"/>
    </location>
</feature>
<keyword evidence="3" id="KW-0285">Flavoprotein</keyword>
<accession>A0ABW1JXV7</accession>
<organism evidence="9 10">
    <name type="scientific">Nocardia lasii</name>
    <dbReference type="NCBI Taxonomy" id="1616107"/>
    <lineage>
        <taxon>Bacteria</taxon>
        <taxon>Bacillati</taxon>
        <taxon>Actinomycetota</taxon>
        <taxon>Actinomycetes</taxon>
        <taxon>Mycobacteriales</taxon>
        <taxon>Nocardiaceae</taxon>
        <taxon>Nocardia</taxon>
    </lineage>
</organism>
<evidence type="ECO:0000313" key="10">
    <source>
        <dbReference type="Proteomes" id="UP001596223"/>
    </source>
</evidence>
<name>A0ABW1JXV7_9NOCA</name>
<dbReference type="PANTHER" id="PTHR42784:SF1">
    <property type="entry name" value="PYRANOSE 2-OXIDASE"/>
    <property type="match status" value="1"/>
</dbReference>
<evidence type="ECO:0000313" key="9">
    <source>
        <dbReference type="EMBL" id="MFC6014306.1"/>
    </source>
</evidence>
<comment type="cofactor">
    <cofactor evidence="1">
        <name>FAD</name>
        <dbReference type="ChEBI" id="CHEBI:57692"/>
    </cofactor>
</comment>
<gene>
    <name evidence="9" type="ORF">ACFP3H_24910</name>
</gene>
<reference evidence="10" key="1">
    <citation type="journal article" date="2019" name="Int. J. Syst. Evol. Microbiol.">
        <title>The Global Catalogue of Microorganisms (GCM) 10K type strain sequencing project: providing services to taxonomists for standard genome sequencing and annotation.</title>
        <authorList>
            <consortium name="The Broad Institute Genomics Platform"/>
            <consortium name="The Broad Institute Genome Sequencing Center for Infectious Disease"/>
            <person name="Wu L."/>
            <person name="Ma J."/>
        </authorList>
    </citation>
    <scope>NUCLEOTIDE SEQUENCE [LARGE SCALE GENOMIC DNA]</scope>
    <source>
        <strain evidence="10">CCUG 36956</strain>
    </source>
</reference>
<keyword evidence="10" id="KW-1185">Reference proteome</keyword>
<evidence type="ECO:0000259" key="8">
    <source>
        <dbReference type="Pfam" id="PF05199"/>
    </source>
</evidence>
<evidence type="ECO:0000256" key="1">
    <source>
        <dbReference type="ARBA" id="ARBA00001974"/>
    </source>
</evidence>
<feature type="domain" description="Glucose-methanol-choline oxidoreductase N-terminal" evidence="6">
    <location>
        <begin position="181"/>
        <end position="270"/>
    </location>
</feature>
<dbReference type="InterPro" id="IPR036188">
    <property type="entry name" value="FAD/NAD-bd_sf"/>
</dbReference>
<evidence type="ECO:0000256" key="2">
    <source>
        <dbReference type="ARBA" id="ARBA00010790"/>
    </source>
</evidence>
<evidence type="ECO:0000256" key="3">
    <source>
        <dbReference type="ARBA" id="ARBA00022630"/>
    </source>
</evidence>
<evidence type="ECO:0000256" key="4">
    <source>
        <dbReference type="ARBA" id="ARBA00022827"/>
    </source>
</evidence>
<dbReference type="InterPro" id="IPR051473">
    <property type="entry name" value="P2Ox-like"/>
</dbReference>
<dbReference type="InterPro" id="IPR007867">
    <property type="entry name" value="GMC_OxRtase_C"/>
</dbReference>
<dbReference type="PANTHER" id="PTHR42784">
    <property type="entry name" value="PYRANOSE 2-OXIDASE"/>
    <property type="match status" value="1"/>
</dbReference>
<keyword evidence="4" id="KW-0274">FAD</keyword>
<evidence type="ECO:0000256" key="5">
    <source>
        <dbReference type="ARBA" id="ARBA00023002"/>
    </source>
</evidence>
<evidence type="ECO:0000259" key="7">
    <source>
        <dbReference type="Pfam" id="PF01494"/>
    </source>
</evidence>
<comment type="similarity">
    <text evidence="2">Belongs to the GMC oxidoreductase family.</text>
</comment>
<dbReference type="Pfam" id="PF00732">
    <property type="entry name" value="GMC_oxred_N"/>
    <property type="match status" value="1"/>
</dbReference>
<comment type="caution">
    <text evidence="9">The sequence shown here is derived from an EMBL/GenBank/DDBJ whole genome shotgun (WGS) entry which is preliminary data.</text>
</comment>
<keyword evidence="5" id="KW-0560">Oxidoreductase</keyword>
<sequence>MLVEDLRTVGDDALRAQVCVIGSGPAGLTVATELAAAGLRVLVLESGGAEIAWDERAFAAIDNVGEPRTEQHRISGNRVLGGSSHTWAGRCGVLDDLDFAPRPWVRESGWPIEANTLAPFADRAAAHAGLGHPGGYTAEEFWPLSGRTAPEDALDPAAFHPYFWQISRDPGNRFDCKRWGAHVRDIVAPTARVLVNATVTHIDTDATGAHVNSVEVTGAGGRVRTVHARLFVLAAGGIDTPRLLLASRRAVTGGIGNRYDQVGRYLMDHRCGVVATLPPSVAGAALDRFGKYVVKGPRGKHTFLHGIALSSALQRRESLVNCALWLQEVPSADDPWDSVKRLLRGRARWRDLRIMAADTGLLLSGARRRLIDGVGIPHRLAGVEVRAMVEQTPNAESRVRLSDRTDPVGMPLPQVDWRVGEQEDRTVRRATALLVDEFARLGLPAPRVVPAAAPHSTDRLPLTDWAHPSGTTRMSADPRHGVVDQHCRVHGVDNLYIAGSSVFPTNGHVNPTLTLITLAVRLADTVRAGVSALPDSSVAQPS</sequence>
<dbReference type="Gene3D" id="3.50.50.60">
    <property type="entry name" value="FAD/NAD(P)-binding domain"/>
    <property type="match status" value="2"/>
</dbReference>
<protein>
    <submittedName>
        <fullName evidence="9">GMC oxidoreductase</fullName>
    </submittedName>
</protein>
<evidence type="ECO:0000259" key="6">
    <source>
        <dbReference type="Pfam" id="PF00732"/>
    </source>
</evidence>